<protein>
    <submittedName>
        <fullName evidence="1">Uncharacterized protein</fullName>
    </submittedName>
</protein>
<name>A0A2B7WFV2_9EURO</name>
<proteinExistence type="predicted"/>
<gene>
    <name evidence="1" type="ORF">AJ79_10075</name>
</gene>
<dbReference type="STRING" id="1447875.A0A2B7WFV2"/>
<accession>A0A2B7WFV2</accession>
<organism evidence="1 2">
    <name type="scientific">Helicocarpus griseus UAMH5409</name>
    <dbReference type="NCBI Taxonomy" id="1447875"/>
    <lineage>
        <taxon>Eukaryota</taxon>
        <taxon>Fungi</taxon>
        <taxon>Dikarya</taxon>
        <taxon>Ascomycota</taxon>
        <taxon>Pezizomycotina</taxon>
        <taxon>Eurotiomycetes</taxon>
        <taxon>Eurotiomycetidae</taxon>
        <taxon>Onygenales</taxon>
        <taxon>Ajellomycetaceae</taxon>
        <taxon>Helicocarpus</taxon>
    </lineage>
</organism>
<dbReference type="AlphaFoldDB" id="A0A2B7WFV2"/>
<comment type="caution">
    <text evidence="1">The sequence shown here is derived from an EMBL/GenBank/DDBJ whole genome shotgun (WGS) entry which is preliminary data.</text>
</comment>
<dbReference type="Proteomes" id="UP000223968">
    <property type="component" value="Unassembled WGS sequence"/>
</dbReference>
<evidence type="ECO:0000313" key="2">
    <source>
        <dbReference type="Proteomes" id="UP000223968"/>
    </source>
</evidence>
<dbReference type="EMBL" id="PDNB01000349">
    <property type="protein sequence ID" value="PGG95401.1"/>
    <property type="molecule type" value="Genomic_DNA"/>
</dbReference>
<reference evidence="1 2" key="1">
    <citation type="submission" date="2017-10" db="EMBL/GenBank/DDBJ databases">
        <title>Comparative genomics in systemic dimorphic fungi from Ajellomycetaceae.</title>
        <authorList>
            <person name="Munoz J.F."/>
            <person name="Mcewen J.G."/>
            <person name="Clay O.K."/>
            <person name="Cuomo C.A."/>
        </authorList>
    </citation>
    <scope>NUCLEOTIDE SEQUENCE [LARGE SCALE GENOMIC DNA]</scope>
    <source>
        <strain evidence="1 2">UAMH5409</strain>
    </source>
</reference>
<dbReference type="OrthoDB" id="4174293at2759"/>
<keyword evidence="2" id="KW-1185">Reference proteome</keyword>
<evidence type="ECO:0000313" key="1">
    <source>
        <dbReference type="EMBL" id="PGG95401.1"/>
    </source>
</evidence>
<sequence length="71" mass="7909">MAIKTSCPPDIRAKSRIVAVCGATDYDDSASNSRDGQFFNINTEEQLWLTSEDPKDLLAKYGEYAHGDPRK</sequence>